<sequence length="184" mass="19595">MRIIAGQYRGRKLASVGKGDAAAHLRPTTDRVREALFNMLNGGRFGDPFTDATVLDLFAGTGALGLEALSRGASHVTFVDDGRVAQRLLRENITLLDARSETKVISRSALKLPPADKACDLVFLDPPYGKDLGAKALSAAASAGWLAPDCLVVWEENAAQTPPTGFTLLETRAYGDTVVTLLRA</sequence>
<accession>A0ABT4XT59</accession>
<evidence type="ECO:0000256" key="1">
    <source>
        <dbReference type="ARBA" id="ARBA00022603"/>
    </source>
</evidence>
<dbReference type="PANTHER" id="PTHR43542">
    <property type="entry name" value="METHYLTRANSFERASE"/>
    <property type="match status" value="1"/>
</dbReference>
<dbReference type="GO" id="GO:0052913">
    <property type="term" value="F:16S rRNA (guanine(966)-N(2))-methyltransferase activity"/>
    <property type="evidence" value="ECO:0007669"/>
    <property type="project" value="UniProtKB-EC"/>
</dbReference>
<protein>
    <submittedName>
        <fullName evidence="3">16S rRNA (Guanine(966)-N(2))-methyltransferase RsmD</fullName>
        <ecNumber evidence="3">2.1.1.171</ecNumber>
    </submittedName>
</protein>
<keyword evidence="2 3" id="KW-0808">Transferase</keyword>
<dbReference type="RefSeq" id="WP_271432428.1">
    <property type="nucleotide sequence ID" value="NZ_JAQIOY010000003.1"/>
</dbReference>
<keyword evidence="1 3" id="KW-0489">Methyltransferase</keyword>
<dbReference type="SUPFAM" id="SSF53335">
    <property type="entry name" value="S-adenosyl-L-methionine-dependent methyltransferases"/>
    <property type="match status" value="1"/>
</dbReference>
<dbReference type="CDD" id="cd02440">
    <property type="entry name" value="AdoMet_MTases"/>
    <property type="match status" value="1"/>
</dbReference>
<dbReference type="PIRSF" id="PIRSF004553">
    <property type="entry name" value="CHP00095"/>
    <property type="match status" value="1"/>
</dbReference>
<evidence type="ECO:0000313" key="3">
    <source>
        <dbReference type="EMBL" id="MDA7425075.1"/>
    </source>
</evidence>
<comment type="caution">
    <text evidence="3">The sequence shown here is derived from an EMBL/GenBank/DDBJ whole genome shotgun (WGS) entry which is preliminary data.</text>
</comment>
<proteinExistence type="predicted"/>
<dbReference type="NCBIfam" id="TIGR00095">
    <property type="entry name" value="16S rRNA (guanine(966)-N(2))-methyltransferase RsmD"/>
    <property type="match status" value="1"/>
</dbReference>
<dbReference type="Gene3D" id="3.40.50.150">
    <property type="entry name" value="Vaccinia Virus protein VP39"/>
    <property type="match status" value="1"/>
</dbReference>
<dbReference type="EMBL" id="JAQIOY010000003">
    <property type="protein sequence ID" value="MDA7425075.1"/>
    <property type="molecule type" value="Genomic_DNA"/>
</dbReference>
<keyword evidence="4" id="KW-1185">Reference proteome</keyword>
<dbReference type="Pfam" id="PF03602">
    <property type="entry name" value="Cons_hypoth95"/>
    <property type="match status" value="1"/>
</dbReference>
<dbReference type="Proteomes" id="UP001210720">
    <property type="component" value="Unassembled WGS sequence"/>
</dbReference>
<name>A0ABT4XT59_9RHOB</name>
<reference evidence="3 4" key="1">
    <citation type="submission" date="2023-01" db="EMBL/GenBank/DDBJ databases">
        <title>Thalassococcus onchidii sp. nov., isolated from a marine invertebrate from the South China Sea.</title>
        <authorList>
            <person name="Xu S."/>
            <person name="Liu Z."/>
            <person name="Xu Y."/>
        </authorList>
    </citation>
    <scope>NUCLEOTIDE SEQUENCE [LARGE SCALE GENOMIC DNA]</scope>
    <source>
        <strain evidence="3 4">KCTC 32084</strain>
    </source>
</reference>
<gene>
    <name evidence="3" type="primary">rsmD</name>
    <name evidence="3" type="ORF">PFY00_10080</name>
</gene>
<dbReference type="InterPro" id="IPR002052">
    <property type="entry name" value="DNA_methylase_N6_adenine_CS"/>
</dbReference>
<dbReference type="InterPro" id="IPR004398">
    <property type="entry name" value="RNA_MeTrfase_RsmD"/>
</dbReference>
<evidence type="ECO:0000256" key="2">
    <source>
        <dbReference type="ARBA" id="ARBA00022679"/>
    </source>
</evidence>
<dbReference type="PROSITE" id="PS00092">
    <property type="entry name" value="N6_MTASE"/>
    <property type="match status" value="1"/>
</dbReference>
<dbReference type="PANTHER" id="PTHR43542:SF1">
    <property type="entry name" value="METHYLTRANSFERASE"/>
    <property type="match status" value="1"/>
</dbReference>
<dbReference type="InterPro" id="IPR029063">
    <property type="entry name" value="SAM-dependent_MTases_sf"/>
</dbReference>
<evidence type="ECO:0000313" key="4">
    <source>
        <dbReference type="Proteomes" id="UP001210720"/>
    </source>
</evidence>
<organism evidence="3 4">
    <name type="scientific">Thalassococcus lentus</name>
    <dbReference type="NCBI Taxonomy" id="1210524"/>
    <lineage>
        <taxon>Bacteria</taxon>
        <taxon>Pseudomonadati</taxon>
        <taxon>Pseudomonadota</taxon>
        <taxon>Alphaproteobacteria</taxon>
        <taxon>Rhodobacterales</taxon>
        <taxon>Roseobacteraceae</taxon>
        <taxon>Thalassococcus</taxon>
    </lineage>
</organism>
<dbReference type="EC" id="2.1.1.171" evidence="3"/>